<dbReference type="FunCoup" id="H3BG30">
    <property type="interactions" value="2856"/>
</dbReference>
<evidence type="ECO:0000313" key="7">
    <source>
        <dbReference type="Ensembl" id="ENSLACP00000020851.1"/>
    </source>
</evidence>
<feature type="region of interest" description="Disordered" evidence="6">
    <location>
        <begin position="301"/>
        <end position="331"/>
    </location>
</feature>
<dbReference type="EMBL" id="AFYH01010068">
    <property type="status" value="NOT_ANNOTATED_CDS"/>
    <property type="molecule type" value="Genomic_DNA"/>
</dbReference>
<dbReference type="HOGENOM" id="CLU_035888_0_1_1"/>
<dbReference type="GO" id="GO:0000027">
    <property type="term" value="P:ribosomal large subunit assembly"/>
    <property type="evidence" value="ECO:0007669"/>
    <property type="project" value="UniProtKB-UniRule"/>
</dbReference>
<dbReference type="GO" id="GO:0006364">
    <property type="term" value="P:rRNA processing"/>
    <property type="evidence" value="ECO:0007669"/>
    <property type="project" value="TreeGrafter"/>
</dbReference>
<reference evidence="7" key="2">
    <citation type="submission" date="2025-08" db="UniProtKB">
        <authorList>
            <consortium name="Ensembl"/>
        </authorList>
    </citation>
    <scope>IDENTIFICATION</scope>
</reference>
<dbReference type="GO" id="GO:0005654">
    <property type="term" value="C:nucleoplasm"/>
    <property type="evidence" value="ECO:0007669"/>
    <property type="project" value="UniProtKB-SubCell"/>
</dbReference>
<name>H3BG30_LATCH</name>
<protein>
    <recommendedName>
        <fullName evidence="2 5">Ribosome biogenesis protein NOP53</fullName>
    </recommendedName>
</protein>
<proteinExistence type="inferred from homology"/>
<keyword evidence="8" id="KW-1185">Reference proteome</keyword>
<feature type="compositionally biased region" description="Acidic residues" evidence="6">
    <location>
        <begin position="222"/>
        <end position="234"/>
    </location>
</feature>
<dbReference type="OMA" id="GNLWKEW"/>
<dbReference type="PIRSF" id="PIRSF017302">
    <property type="entry name" value="Gltscr2"/>
    <property type="match status" value="1"/>
</dbReference>
<dbReference type="STRING" id="7897.ENSLACP00000020851"/>
<dbReference type="PANTHER" id="PTHR14211:SF7">
    <property type="entry name" value="RIBOSOME BIOGENESIS PROTEIN NOP53"/>
    <property type="match status" value="1"/>
</dbReference>
<reference evidence="8" key="1">
    <citation type="submission" date="2011-08" db="EMBL/GenBank/DDBJ databases">
        <title>The draft genome of Latimeria chalumnae.</title>
        <authorList>
            <person name="Di Palma F."/>
            <person name="Alfoldi J."/>
            <person name="Johnson J."/>
            <person name="Berlin A."/>
            <person name="Gnerre S."/>
            <person name="Jaffe D."/>
            <person name="MacCallum I."/>
            <person name="Young S."/>
            <person name="Walker B.J."/>
            <person name="Lander E."/>
            <person name="Lindblad-Toh K."/>
        </authorList>
    </citation>
    <scope>NUCLEOTIDE SEQUENCE [LARGE SCALE GENOMIC DNA]</scope>
    <source>
        <strain evidence="8">Wild caught</strain>
    </source>
</reference>
<comment type="subcellular location">
    <subcellularLocation>
        <location evidence="5">Nucleus</location>
        <location evidence="5">Nucleolus</location>
    </subcellularLocation>
    <subcellularLocation>
        <location evidence="5">Nucleus</location>
        <location evidence="5">Nucleoplasm</location>
    </subcellularLocation>
</comment>
<dbReference type="Pfam" id="PF07767">
    <property type="entry name" value="Nop53"/>
    <property type="match status" value="1"/>
</dbReference>
<organism evidence="7 8">
    <name type="scientific">Latimeria chalumnae</name>
    <name type="common">Coelacanth</name>
    <dbReference type="NCBI Taxonomy" id="7897"/>
    <lineage>
        <taxon>Eukaryota</taxon>
        <taxon>Metazoa</taxon>
        <taxon>Chordata</taxon>
        <taxon>Craniata</taxon>
        <taxon>Vertebrata</taxon>
        <taxon>Euteleostomi</taxon>
        <taxon>Coelacanthiformes</taxon>
        <taxon>Coelacanthidae</taxon>
        <taxon>Latimeria</taxon>
    </lineage>
</organism>
<dbReference type="Ensembl" id="ENSLACT00000020991.1">
    <property type="protein sequence ID" value="ENSLACP00000020851.1"/>
    <property type="gene ID" value="ENSLACG00000018320.1"/>
</dbReference>
<dbReference type="Bgee" id="ENSLACG00000018320">
    <property type="expression patterns" value="Expressed in chordate pharynx and 6 other cell types or tissues"/>
</dbReference>
<evidence type="ECO:0000256" key="3">
    <source>
        <dbReference type="ARBA" id="ARBA00022517"/>
    </source>
</evidence>
<sequence>MFYSGLISDKTDESLFFVDTGDEKKDVKLNKGKVKPLRIDLILQPDSKVPAPKDILSHQVPNSRKMRQIARREEKLKGQGILPRKERLLQARLQKRLGKAMPPAPSGIPGRDYYDIWSESSLLEEDLVGKDPWYLKQTKKLRVKRPDRLNKKPSLLPAIEVVAPGGSYNPTFQAHQDLLLKAHEAEVKKLREEERLKKQLSFPAQEEAPTEESKFKELCEGLVEESDGEEEAEDSGAGQEPESLKEPSVLQAGAVEKKTEKQRKREREAKEQELKLRAEKEARRKQQELFRLRSIKLQLKREEEKTAQRKRKREEKRKAEEAKPKRLGRLKYQDPDLDIQLSDEIAGSLRRLKPEGSILKDRFKSLQKRNLIESRERAKFKRKYRLKYVEKRAFREIKL</sequence>
<dbReference type="GeneTree" id="ENSGT00390000017267"/>
<evidence type="ECO:0000256" key="5">
    <source>
        <dbReference type="PIRNR" id="PIRNR017302"/>
    </source>
</evidence>
<dbReference type="InParanoid" id="H3BG30"/>
<gene>
    <name evidence="7" type="primary">NOP53</name>
</gene>
<evidence type="ECO:0000256" key="4">
    <source>
        <dbReference type="ARBA" id="ARBA00023242"/>
    </source>
</evidence>
<reference evidence="7" key="3">
    <citation type="submission" date="2025-09" db="UniProtKB">
        <authorList>
            <consortium name="Ensembl"/>
        </authorList>
    </citation>
    <scope>IDENTIFICATION</scope>
</reference>
<keyword evidence="4 5" id="KW-0539">Nucleus</keyword>
<comment type="function">
    <text evidence="5">May play a role in ribosome biogenesis.</text>
</comment>
<dbReference type="AlphaFoldDB" id="H3BG30"/>
<feature type="region of interest" description="Disordered" evidence="6">
    <location>
        <begin position="200"/>
        <end position="285"/>
    </location>
</feature>
<dbReference type="InterPro" id="IPR011687">
    <property type="entry name" value="Nop53/GLTSCR2"/>
</dbReference>
<dbReference type="GO" id="GO:0008097">
    <property type="term" value="F:5S rRNA binding"/>
    <property type="evidence" value="ECO:0007669"/>
    <property type="project" value="TreeGrafter"/>
</dbReference>
<dbReference type="eggNOG" id="KOG2823">
    <property type="taxonomic scope" value="Eukaryota"/>
</dbReference>
<evidence type="ECO:0000256" key="6">
    <source>
        <dbReference type="SAM" id="MobiDB-lite"/>
    </source>
</evidence>
<comment type="similarity">
    <text evidence="1 5">Belongs to the NOP53 family.</text>
</comment>
<evidence type="ECO:0000313" key="8">
    <source>
        <dbReference type="Proteomes" id="UP000008672"/>
    </source>
</evidence>
<feature type="compositionally biased region" description="Basic and acidic residues" evidence="6">
    <location>
        <begin position="255"/>
        <end position="285"/>
    </location>
</feature>
<dbReference type="PANTHER" id="PTHR14211">
    <property type="entry name" value="GLIOMA SUPPRESSOR CANDIDATE REGION GENE 2"/>
    <property type="match status" value="1"/>
</dbReference>
<evidence type="ECO:0000256" key="2">
    <source>
        <dbReference type="ARBA" id="ARBA00018339"/>
    </source>
</evidence>
<accession>H3BG30</accession>
<keyword evidence="3 5" id="KW-0690">Ribosome biogenesis</keyword>
<dbReference type="Proteomes" id="UP000008672">
    <property type="component" value="Unassembled WGS sequence"/>
</dbReference>
<dbReference type="GO" id="GO:0005730">
    <property type="term" value="C:nucleolus"/>
    <property type="evidence" value="ECO:0007669"/>
    <property type="project" value="UniProtKB-SubCell"/>
</dbReference>
<evidence type="ECO:0000256" key="1">
    <source>
        <dbReference type="ARBA" id="ARBA00008838"/>
    </source>
</evidence>